<protein>
    <submittedName>
        <fullName evidence="1">Uncharacterized protein</fullName>
    </submittedName>
</protein>
<keyword evidence="2" id="KW-1185">Reference proteome</keyword>
<evidence type="ECO:0000313" key="2">
    <source>
        <dbReference type="Proteomes" id="UP000683360"/>
    </source>
</evidence>
<dbReference type="AlphaFoldDB" id="A0A8S3QZB0"/>
<accession>A0A8S3QZB0</accession>
<dbReference type="GO" id="GO:0005764">
    <property type="term" value="C:lysosome"/>
    <property type="evidence" value="ECO:0007669"/>
    <property type="project" value="TreeGrafter"/>
</dbReference>
<dbReference type="Proteomes" id="UP000683360">
    <property type="component" value="Unassembled WGS sequence"/>
</dbReference>
<organism evidence="1 2">
    <name type="scientific">Mytilus edulis</name>
    <name type="common">Blue mussel</name>
    <dbReference type="NCBI Taxonomy" id="6550"/>
    <lineage>
        <taxon>Eukaryota</taxon>
        <taxon>Metazoa</taxon>
        <taxon>Spiralia</taxon>
        <taxon>Lophotrochozoa</taxon>
        <taxon>Mollusca</taxon>
        <taxon>Bivalvia</taxon>
        <taxon>Autobranchia</taxon>
        <taxon>Pteriomorphia</taxon>
        <taxon>Mytilida</taxon>
        <taxon>Mytiloidea</taxon>
        <taxon>Mytilidae</taxon>
        <taxon>Mytilinae</taxon>
        <taxon>Mytilus</taxon>
    </lineage>
</organism>
<dbReference type="GO" id="GO:0005509">
    <property type="term" value="F:calcium ion binding"/>
    <property type="evidence" value="ECO:0007669"/>
    <property type="project" value="InterPro"/>
</dbReference>
<dbReference type="PANTHER" id="PTHR10697">
    <property type="entry name" value="MAMMALIAN EPENDYMIN-RELATED PROTEIN 1"/>
    <property type="match status" value="1"/>
</dbReference>
<dbReference type="PANTHER" id="PTHR10697:SF13">
    <property type="entry name" value="RICIN B LECTIN DOMAIN-CONTAINING PROTEIN"/>
    <property type="match status" value="1"/>
</dbReference>
<sequence length="369" mass="41454">MYGKLISTEIDLISCVLMACPRPVLSQDRSVVYSASRTPIIFSLTVKLSLSLNLFLLQKTFKENRYDRGTGEVNRTNDIKDQWEGRLAIKFGEIEDGRLSAGWEFYNMSFDATNQKVAYVGHIGVDESEWYEQVLQDYSKGKQYAVKAGTCKITPLEGNVTTCIPSNAKMLLSSYFGFGQDKLSVNFYQFTLNQTSIEISVVKESCVPVTQHVETTTAVGEMHYIGVAAGISNKKIFDIPLSCQNQTQSSVNVGDRRTLLVNLGVRLTLLENLGDRRTLLENLGDRLTLLENLGDRRTLLENLVDRRTLLENLGDRLTLLENLGDRLTLLENLGDRLTLLENLGDRLTLLENLGDRLTLLKTLVIDLPF</sequence>
<dbReference type="GO" id="GO:0005576">
    <property type="term" value="C:extracellular region"/>
    <property type="evidence" value="ECO:0007669"/>
    <property type="project" value="InterPro"/>
</dbReference>
<name>A0A8S3QZB0_MYTED</name>
<reference evidence="1" key="1">
    <citation type="submission" date="2021-03" db="EMBL/GenBank/DDBJ databases">
        <authorList>
            <person name="Bekaert M."/>
        </authorList>
    </citation>
    <scope>NUCLEOTIDE SEQUENCE</scope>
</reference>
<comment type="caution">
    <text evidence="1">The sequence shown here is derived from an EMBL/GenBank/DDBJ whole genome shotgun (WGS) entry which is preliminary data.</text>
</comment>
<dbReference type="Pfam" id="PF00811">
    <property type="entry name" value="Ependymin"/>
    <property type="match status" value="1"/>
</dbReference>
<evidence type="ECO:0000313" key="1">
    <source>
        <dbReference type="EMBL" id="CAG2200272.1"/>
    </source>
</evidence>
<proteinExistence type="predicted"/>
<dbReference type="InterPro" id="IPR001299">
    <property type="entry name" value="Ependymin"/>
</dbReference>
<dbReference type="EMBL" id="CAJPWZ010000740">
    <property type="protein sequence ID" value="CAG2200272.1"/>
    <property type="molecule type" value="Genomic_DNA"/>
</dbReference>
<dbReference type="OrthoDB" id="10001248at2759"/>
<dbReference type="GO" id="GO:0007160">
    <property type="term" value="P:cell-matrix adhesion"/>
    <property type="evidence" value="ECO:0007669"/>
    <property type="project" value="InterPro"/>
</dbReference>
<gene>
    <name evidence="1" type="ORF">MEDL_14929</name>
</gene>